<dbReference type="NCBIfam" id="TIGR01051">
    <property type="entry name" value="topA_bact"/>
    <property type="match status" value="1"/>
</dbReference>
<evidence type="ECO:0000256" key="3">
    <source>
        <dbReference type="ARBA" id="ARBA00031985"/>
    </source>
</evidence>
<dbReference type="EMBL" id="MFBD01000047">
    <property type="protein sequence ID" value="OGD87492.1"/>
    <property type="molecule type" value="Genomic_DNA"/>
</dbReference>
<proteinExistence type="predicted"/>
<dbReference type="InterPro" id="IPR006171">
    <property type="entry name" value="TOPRIM_dom"/>
</dbReference>
<evidence type="ECO:0000259" key="7">
    <source>
        <dbReference type="PROSITE" id="PS52039"/>
    </source>
</evidence>
<dbReference type="InterPro" id="IPR023406">
    <property type="entry name" value="Topo_IA_AS"/>
</dbReference>
<reference evidence="8 9" key="1">
    <citation type="journal article" date="2016" name="Nat. Commun.">
        <title>Thousands of microbial genomes shed light on interconnected biogeochemical processes in an aquifer system.</title>
        <authorList>
            <person name="Anantharaman K."/>
            <person name="Brown C.T."/>
            <person name="Hug L.A."/>
            <person name="Sharon I."/>
            <person name="Castelle C.J."/>
            <person name="Probst A.J."/>
            <person name="Thomas B.C."/>
            <person name="Singh A."/>
            <person name="Wilkins M.J."/>
            <person name="Karaoz U."/>
            <person name="Brodie E.L."/>
            <person name="Williams K.H."/>
            <person name="Hubbard S.S."/>
            <person name="Banfield J.F."/>
        </authorList>
    </citation>
    <scope>NUCLEOTIDE SEQUENCE [LARGE SCALE GENOMIC DNA]</scope>
</reference>
<evidence type="ECO:0000256" key="4">
    <source>
        <dbReference type="ARBA" id="ARBA00032235"/>
    </source>
</evidence>
<evidence type="ECO:0000259" key="6">
    <source>
        <dbReference type="PROSITE" id="PS50880"/>
    </source>
</evidence>
<keyword evidence="1 8" id="KW-0413">Isomerase</keyword>
<dbReference type="GO" id="GO:0003677">
    <property type="term" value="F:DNA binding"/>
    <property type="evidence" value="ECO:0007669"/>
    <property type="project" value="InterPro"/>
</dbReference>
<evidence type="ECO:0000256" key="1">
    <source>
        <dbReference type="ARBA" id="ARBA00023235"/>
    </source>
</evidence>
<dbReference type="PANTHER" id="PTHR42785:SF1">
    <property type="entry name" value="DNA TOPOISOMERASE"/>
    <property type="match status" value="1"/>
</dbReference>
<dbReference type="InterPro" id="IPR034149">
    <property type="entry name" value="TOPRIM_TopoI"/>
</dbReference>
<dbReference type="Gene3D" id="1.10.460.10">
    <property type="entry name" value="Topoisomerase I, domain 2"/>
    <property type="match status" value="1"/>
</dbReference>
<dbReference type="Gene3D" id="3.40.50.140">
    <property type="match status" value="1"/>
</dbReference>
<dbReference type="PRINTS" id="PR00417">
    <property type="entry name" value="PRTPISMRASEI"/>
</dbReference>
<evidence type="ECO:0000256" key="2">
    <source>
        <dbReference type="ARBA" id="ARBA00030003"/>
    </source>
</evidence>
<accession>A0A1F5G6J1</accession>
<dbReference type="InterPro" id="IPR013824">
    <property type="entry name" value="Topo_IA_cen_sub1"/>
</dbReference>
<evidence type="ECO:0000313" key="9">
    <source>
        <dbReference type="Proteomes" id="UP000177369"/>
    </source>
</evidence>
<dbReference type="GO" id="GO:0003917">
    <property type="term" value="F:DNA topoisomerase type I (single strand cut, ATP-independent) activity"/>
    <property type="evidence" value="ECO:0007669"/>
    <property type="project" value="InterPro"/>
</dbReference>
<dbReference type="InterPro" id="IPR005733">
    <property type="entry name" value="TopoI_bac-type"/>
</dbReference>
<dbReference type="InterPro" id="IPR023405">
    <property type="entry name" value="Topo_IA_core_domain"/>
</dbReference>
<dbReference type="PROSITE" id="PS50880">
    <property type="entry name" value="TOPRIM"/>
    <property type="match status" value="1"/>
</dbReference>
<dbReference type="PROSITE" id="PS00396">
    <property type="entry name" value="TOPO_IA_1"/>
    <property type="match status" value="1"/>
</dbReference>
<dbReference type="Gene3D" id="1.10.290.10">
    <property type="entry name" value="Topoisomerase I, domain 4"/>
    <property type="match status" value="1"/>
</dbReference>
<dbReference type="SMART" id="SM00436">
    <property type="entry name" value="TOP1Bc"/>
    <property type="match status" value="1"/>
</dbReference>
<gene>
    <name evidence="8" type="ORF">A3D04_04200</name>
</gene>
<dbReference type="Pfam" id="PF01131">
    <property type="entry name" value="Topoisom_bac"/>
    <property type="match status" value="1"/>
</dbReference>
<dbReference type="STRING" id="1797714.A3D04_04200"/>
<feature type="non-terminal residue" evidence="8">
    <location>
        <position position="331"/>
    </location>
</feature>
<sequence>MKNLVIVESPTKARTLGQFLGKDYELIASMGHVRDLPRGEFGVDTEKDFEPKYVIPKEKIKMVNALTKSTAAAENLFLATDPDREGEAIAWNLLKVIEQKEKIKDKNYQRVVFHEITKDAVTDAFNHPRKIDGDLVEAQQARRVLDRLVGYKLSPLLWKKVKSKLSAGRVQSVALRLVVDREREIEAFKAEEYWTVEVNLEGDVKKEFSANLVKVDEKKAEIGNKKESDKVVGDLEKANYKVIEVKAKDARKYPNPPFTTSTMQQAASNNLGFSAKRTMRAAQKLYEKGLITYMRTDSVNLASAAVTSVRKYIEKTYGKDYLPEKERRYKV</sequence>
<dbReference type="PROSITE" id="PS52039">
    <property type="entry name" value="TOPO_IA_2"/>
    <property type="match status" value="1"/>
</dbReference>
<dbReference type="PANTHER" id="PTHR42785">
    <property type="entry name" value="DNA TOPOISOMERASE, TYPE IA, CORE"/>
    <property type="match status" value="1"/>
</dbReference>
<dbReference type="InterPro" id="IPR013826">
    <property type="entry name" value="Topo_IA_cen_sub3"/>
</dbReference>
<dbReference type="InterPro" id="IPR013497">
    <property type="entry name" value="Topo_IA_cen"/>
</dbReference>
<dbReference type="SUPFAM" id="SSF56712">
    <property type="entry name" value="Prokaryotic type I DNA topoisomerase"/>
    <property type="match status" value="1"/>
</dbReference>
<protein>
    <recommendedName>
        <fullName evidence="5">Omega-protein</fullName>
    </recommendedName>
    <alternativeName>
        <fullName evidence="4">Relaxing enzyme</fullName>
    </alternativeName>
    <alternativeName>
        <fullName evidence="2">Swivelase</fullName>
    </alternativeName>
    <alternativeName>
        <fullName evidence="3">Untwisting enzyme</fullName>
    </alternativeName>
</protein>
<dbReference type="InterPro" id="IPR003601">
    <property type="entry name" value="Topo_IA_2"/>
</dbReference>
<dbReference type="AlphaFoldDB" id="A0A1F5G6J1"/>
<feature type="domain" description="Toprim" evidence="6">
    <location>
        <begin position="2"/>
        <end position="116"/>
    </location>
</feature>
<dbReference type="Pfam" id="PF01751">
    <property type="entry name" value="Toprim"/>
    <property type="match status" value="1"/>
</dbReference>
<evidence type="ECO:0000313" key="8">
    <source>
        <dbReference type="EMBL" id="OGD87492.1"/>
    </source>
</evidence>
<dbReference type="Proteomes" id="UP000177369">
    <property type="component" value="Unassembled WGS sequence"/>
</dbReference>
<organism evidence="8 9">
    <name type="scientific">Candidatus Curtissbacteria bacterium RIFCSPHIGHO2_02_FULL_40_16b</name>
    <dbReference type="NCBI Taxonomy" id="1797714"/>
    <lineage>
        <taxon>Bacteria</taxon>
        <taxon>Candidatus Curtissiibacteriota</taxon>
    </lineage>
</organism>
<dbReference type="SMART" id="SM00493">
    <property type="entry name" value="TOPRIM"/>
    <property type="match status" value="1"/>
</dbReference>
<dbReference type="InterPro" id="IPR000380">
    <property type="entry name" value="Topo_IA"/>
</dbReference>
<evidence type="ECO:0000256" key="5">
    <source>
        <dbReference type="ARBA" id="ARBA00032877"/>
    </source>
</evidence>
<name>A0A1F5G6J1_9BACT</name>
<feature type="domain" description="Topo IA-type catalytic" evidence="7">
    <location>
        <begin position="132"/>
        <end position="331"/>
    </location>
</feature>
<comment type="caution">
    <text evidence="8">The sequence shown here is derived from an EMBL/GenBank/DDBJ whole genome shotgun (WGS) entry which is preliminary data.</text>
</comment>
<dbReference type="CDD" id="cd03363">
    <property type="entry name" value="TOPRIM_TopoIA_TopoI"/>
    <property type="match status" value="1"/>
</dbReference>
<dbReference type="GO" id="GO:0006265">
    <property type="term" value="P:DNA topological change"/>
    <property type="evidence" value="ECO:0007669"/>
    <property type="project" value="InterPro"/>
</dbReference>